<dbReference type="InterPro" id="IPR016071">
    <property type="entry name" value="Staphylococal_nuclease_OB-fold"/>
</dbReference>
<comment type="caution">
    <text evidence="6">The sequence shown here is derived from an EMBL/GenBank/DDBJ whole genome shotgun (WGS) entry which is preliminary data.</text>
</comment>
<reference evidence="6 7" key="1">
    <citation type="journal article" date="2016" name="BMC Genomics">
        <title>Combined genomic and structural analyses of a cultured magnetotactic bacterium reveals its niche adaptation to a dynamic environment.</title>
        <authorList>
            <person name="Araujo A.C."/>
            <person name="Morillo V."/>
            <person name="Cypriano J."/>
            <person name="Teixeira L.C."/>
            <person name="Leao P."/>
            <person name="Lyra S."/>
            <person name="Almeida L.G."/>
            <person name="Bazylinski D.A."/>
            <person name="Vasconcellos A.T."/>
            <person name="Abreu F."/>
            <person name="Lins U."/>
        </authorList>
    </citation>
    <scope>NUCLEOTIDE SEQUENCE [LARGE SCALE GENOMIC DNA]</scope>
    <source>
        <strain evidence="6 7">IT-1</strain>
    </source>
</reference>
<proteinExistence type="predicted"/>
<evidence type="ECO:0000256" key="4">
    <source>
        <dbReference type="SAM" id="SignalP"/>
    </source>
</evidence>
<feature type="domain" description="TNase-like" evidence="5">
    <location>
        <begin position="34"/>
        <end position="165"/>
    </location>
</feature>
<dbReference type="GO" id="GO:0004519">
    <property type="term" value="F:endonuclease activity"/>
    <property type="evidence" value="ECO:0007669"/>
    <property type="project" value="UniProtKB-KW"/>
</dbReference>
<dbReference type="SUPFAM" id="SSF50199">
    <property type="entry name" value="Staphylococcal nuclease"/>
    <property type="match status" value="1"/>
</dbReference>
<evidence type="ECO:0000259" key="5">
    <source>
        <dbReference type="PROSITE" id="PS50830"/>
    </source>
</evidence>
<sequence>MKRRLQPVVAALIASLLTLSPNAMAASAGKPSMPDQSVVVKQVWDGDTLRTTDNVKVRLLGIDTPELGDAKRGEAAEPFGERARERAKELVEGQAVTLHHGVRKTDDYKRRLAHVILSDGRSLGEILVAEGLALTYVRWPDIAHVKRFMKAEKRARKKRLGAWKRAHWLIDHLQARKQIGAFRIVTGRILSANRVNDRIYLNFGEDYRKDFTILIRKRDWKAHFKPAGWSLKKLEGKMVEARGRLLKKGGPALWASHPLQLTFIEK</sequence>
<keyword evidence="1" id="KW-0540">Nuclease</keyword>
<feature type="chain" id="PRO_5010989686" evidence="4">
    <location>
        <begin position="26"/>
        <end position="266"/>
    </location>
</feature>
<dbReference type="PANTHER" id="PTHR12302">
    <property type="entry name" value="EBNA2 BINDING PROTEIN P100"/>
    <property type="match status" value="1"/>
</dbReference>
<dbReference type="GO" id="GO:0016787">
    <property type="term" value="F:hydrolase activity"/>
    <property type="evidence" value="ECO:0007669"/>
    <property type="project" value="UniProtKB-KW"/>
</dbReference>
<dbReference type="Proteomes" id="UP000194003">
    <property type="component" value="Unassembled WGS sequence"/>
</dbReference>
<dbReference type="STRING" id="1434232.MAIT1_00332"/>
<evidence type="ECO:0000256" key="1">
    <source>
        <dbReference type="ARBA" id="ARBA00022722"/>
    </source>
</evidence>
<dbReference type="PROSITE" id="PS50830">
    <property type="entry name" value="TNASE_3"/>
    <property type="match status" value="1"/>
</dbReference>
<keyword evidence="2" id="KW-0255">Endonuclease</keyword>
<evidence type="ECO:0000256" key="3">
    <source>
        <dbReference type="ARBA" id="ARBA00022801"/>
    </source>
</evidence>
<dbReference type="PANTHER" id="PTHR12302:SF3">
    <property type="entry name" value="SERINE_THREONINE-PROTEIN KINASE 31"/>
    <property type="match status" value="1"/>
</dbReference>
<name>A0A1Y2K7Z6_9PROT</name>
<evidence type="ECO:0000256" key="2">
    <source>
        <dbReference type="ARBA" id="ARBA00022759"/>
    </source>
</evidence>
<dbReference type="InterPro" id="IPR035437">
    <property type="entry name" value="SNase_OB-fold_sf"/>
</dbReference>
<dbReference type="OrthoDB" id="7618306at2"/>
<keyword evidence="7" id="KW-1185">Reference proteome</keyword>
<dbReference type="SMART" id="SM00318">
    <property type="entry name" value="SNc"/>
    <property type="match status" value="1"/>
</dbReference>
<dbReference type="Pfam" id="PF00565">
    <property type="entry name" value="SNase"/>
    <property type="match status" value="1"/>
</dbReference>
<evidence type="ECO:0000313" key="6">
    <source>
        <dbReference type="EMBL" id="OSM06802.1"/>
    </source>
</evidence>
<evidence type="ECO:0000313" key="7">
    <source>
        <dbReference type="Proteomes" id="UP000194003"/>
    </source>
</evidence>
<gene>
    <name evidence="6" type="ORF">MAIT1_00332</name>
</gene>
<dbReference type="RefSeq" id="WP_085440509.1">
    <property type="nucleotide sequence ID" value="NZ_LVJN01000015.1"/>
</dbReference>
<organism evidence="6 7">
    <name type="scientific">Magnetofaba australis IT-1</name>
    <dbReference type="NCBI Taxonomy" id="1434232"/>
    <lineage>
        <taxon>Bacteria</taxon>
        <taxon>Pseudomonadati</taxon>
        <taxon>Pseudomonadota</taxon>
        <taxon>Magnetococcia</taxon>
        <taxon>Magnetococcales</taxon>
        <taxon>Magnetococcaceae</taxon>
        <taxon>Magnetofaba</taxon>
    </lineage>
</organism>
<feature type="signal peptide" evidence="4">
    <location>
        <begin position="1"/>
        <end position="25"/>
    </location>
</feature>
<keyword evidence="4" id="KW-0732">Signal</keyword>
<protein>
    <submittedName>
        <fullName evidence="6">Putative nuclease</fullName>
    </submittedName>
</protein>
<dbReference type="EMBL" id="LVJN01000015">
    <property type="protein sequence ID" value="OSM06802.1"/>
    <property type="molecule type" value="Genomic_DNA"/>
</dbReference>
<keyword evidence="3" id="KW-0378">Hydrolase</keyword>
<dbReference type="AlphaFoldDB" id="A0A1Y2K7Z6"/>
<accession>A0A1Y2K7Z6</accession>
<dbReference type="Gene3D" id="2.40.50.90">
    <property type="match status" value="1"/>
</dbReference>